<protein>
    <submittedName>
        <fullName evidence="3">Uncharacterized protein</fullName>
    </submittedName>
</protein>
<gene>
    <name evidence="3" type="ORF">HKW66_Vig0226170</name>
</gene>
<evidence type="ECO:0000256" key="1">
    <source>
        <dbReference type="SAM" id="Coils"/>
    </source>
</evidence>
<feature type="coiled-coil region" evidence="1">
    <location>
        <begin position="1675"/>
        <end position="1737"/>
    </location>
</feature>
<feature type="coiled-coil region" evidence="1">
    <location>
        <begin position="2126"/>
        <end position="2153"/>
    </location>
</feature>
<feature type="region of interest" description="Disordered" evidence="2">
    <location>
        <begin position="64"/>
        <end position="149"/>
    </location>
</feature>
<feature type="coiled-coil region" evidence="1">
    <location>
        <begin position="1398"/>
        <end position="1484"/>
    </location>
</feature>
<evidence type="ECO:0000256" key="2">
    <source>
        <dbReference type="SAM" id="MobiDB-lite"/>
    </source>
</evidence>
<keyword evidence="1" id="KW-0175">Coiled coil</keyword>
<feature type="coiled-coil region" evidence="1">
    <location>
        <begin position="2949"/>
        <end position="3004"/>
    </location>
</feature>
<dbReference type="SUPFAM" id="SSF57997">
    <property type="entry name" value="Tropomyosin"/>
    <property type="match status" value="1"/>
</dbReference>
<dbReference type="PANTHER" id="PTHR43939:SF50">
    <property type="entry name" value="NUCLEOPORIN"/>
    <property type="match status" value="1"/>
</dbReference>
<comment type="caution">
    <text evidence="3">The sequence shown here is derived from an EMBL/GenBank/DDBJ whole genome shotgun (WGS) entry which is preliminary data.</text>
</comment>
<evidence type="ECO:0000313" key="4">
    <source>
        <dbReference type="Proteomes" id="UP000743370"/>
    </source>
</evidence>
<feature type="coiled-coil region" evidence="1">
    <location>
        <begin position="2181"/>
        <end position="2330"/>
    </location>
</feature>
<reference evidence="3 4" key="1">
    <citation type="submission" date="2020-05" db="EMBL/GenBank/DDBJ databases">
        <title>Vigna angularis (adzuki bean) Var. LongXiaoDou No. 4 denovo assembly.</title>
        <authorList>
            <person name="Xiang H."/>
        </authorList>
    </citation>
    <scope>NUCLEOTIDE SEQUENCE [LARGE SCALE GENOMIC DNA]</scope>
    <source>
        <tissue evidence="3">Leaf</tissue>
    </source>
</reference>
<feature type="coiled-coil region" evidence="1">
    <location>
        <begin position="324"/>
        <end position="351"/>
    </location>
</feature>
<dbReference type="Gene3D" id="1.20.5.340">
    <property type="match status" value="1"/>
</dbReference>
<proteinExistence type="predicted"/>
<sequence length="3282" mass="369218">MICYDVVLSYRSTTLNQEDLSDDGGSNLVIPAVTVGSKNGVDRRVDRKMDRNKSRTDLLAAGKKRLQQFRQKKDNKSGSSRGKSSKKAGLPQLVDSDSDAASSVSVSTVSSQITDGNVEDDSHSNVVNTEASESQSVANSLPPDNIDPSVVSSSVVTTYNTGDESVLDSNAELLHQVPGICEKDNESSAQVHGNIAEDIEADVAENVSLSTSGSLVPEGGETHDHASAPVSILSQPAPGTTVAGQSVSEREGEKRAELLLLSQGIPNTSVMQTREDQVTDLGAMQEADGLVMEKFCQPTDLVIDGQRELLLSEVGESDQSLPGISLEKARIEDASHEAEQLSESIEFLSSQEDILSDKLSGFDEGQGDDIAASGTSVRNLEREVLPSSYHEEIPLQCNQEQNSEVVLIEHDGGLQEGFNQQCPHDGLAIEDPKSRGAHEFDPSRPLDVPSVFDANSINLLQLAEIIRGLSEEECQFLIEARGVESDLDPLASRSILLDHDISEAFQSLKEELFLENLMKNIFNTQLAELLESDNQGQQLVDEIYQLRASYNEVNGKNQYLSEELDNCRVDLHDISSKNVELQNQFNAAMAEVEALSARVVELQNNFDMSQKDSLELSKELADCRGLISSLQVEKKGMNETLDSTNDEKSKLLEEKESHLFEIKNLESELADLKISMEGVKLEKSNLVDRISSVTEDRSKIEGEVEHLKHEIDRLSLDLVESKDLVASLQAENSNLNGNLAFSDDKIKNLVDENHSLSSQIIALNEQLSIEKGERFRFEGDLKEASLQLEQISKENVFLNNTLGMHKTQIEDTGKEHSQPLSQPRDLGRQANVVCEQSKGVKIAITEDSLHIDQEPDEGAPVGPHLNRGEREVFDDDLGFVSLKDCLDEAEKVLTMLENAVNELHSHSVSSSRSGEKVSSPVVSKLIQAFESKGHEDEHEGETRDSNFLQSSSNSFKLTKEQIESLKILLSKWKLDVQIAGALFKGERDDRKAGDAKYSDLEDQFEQLKQHCSGLEASNIELAVQYETVKQLLGDIQEKKFLLEELCDTLKQEDARLKAKNNELYEKLGHCQSTISELHTEMNDVKQISSEMASSLGSQLENLQKELTERAMLLEQGWNISMAQIVELVGKLKESVGGVMSTTFSSDTHSNLDITHQLEVSVHAAAEMIFDLQKKLESTYSEHEIMSTSYKEMSSKCDDLLGRNELAVSLLHKMYSDLRKLVVGNGTTIDDKIDVHSEVLPELLNYDSFQPILKHIGNILNEKQELESVTKEMKSEFMHRETELEELKLKCVDLDSVSKLIQDLTGVLNADIPKLDMNKSPLSWLDSLVSSLVQKMREAEIQHHTTKELYGSKEMELAELKEKMHYLDTLRLENENEILVLKESLYQAEEALVVARSELHKKANELEHSEQRVSSVREKLSIAVTKGKGLVVQRDGLKQSLAETSSELERCLQELQLKDTRLHEVETKLKTYEEAGERVEALESELSYIRNSSNALRESFLLKDSMLQRIEEILEDLDLPEQFHSRDTIEKIDWLASSVSGNSLAMNDWEQKDGVAVGSYSDAGYVARDSWKDDSQLQPDSDDFRMKFEELQSKYYGLAEQNEMLEQSLMERNSLLRRWEELVNSVEMPSHLQSMETEDKIECICAALTEANHHIDALQLKIEKYDSYCGMLNTDLEESQRMVSAFQEDLSALTSERVNLSEKVESLLLENERLSLQKREAELEKEKLIKEMTIVKDELEHKTAIKEQLFTTDGKIRKLQDLVVNTLSESDTQNMGFGDANIDSLEELLGKLIEKLKMEQKLSASARETELENGRLLIEITGLKDKLEHKTAIEEQIFTIDGKIRKLQVLVGDALSESDTQNMVFGDANIDSLEELLRKLIEKLKMEQKLSALTRETELENEMLLNEITSLKDKLENKTAIEEQIFTVDGKIRKLQDLVGDALSESDSQNIVSDNAPIDSLEELLGKLIEKLNMERKLSVLTRETELENEKLLKEITSLKDKLEHKTAIEEQIFTLDGKIRKLQDLVGDALSKSDSQNMVSGNEPIDSLEELLGKLIENLKTEQKLSAHTRETELENEKLLNEIANLMDKLEQKAVIEEQIFIIDDKIRKLHDLVCDALPGSETENLVSGSEKIDSLEELLRKLLQNHANLLSMNPAYGVVGDGLRSQKDDGTLCEERSIDVQDKEASIDRYKIDLEKSLNELLHVKEERDRSLDKQISLSGEVEAMTKRIEGLQGLLNQEEHKSASLREKLNVAVRKGKSLVQQRDSLKHTIEEMSVQMEHLKSEITNRDNTLAEHEQRLGQLSTYPDKLEALESESLQLKKHLEETEHHLQEQEYSLKLILNKLGEIEVGGEGYISDPVKKLEQVGKLCSDLHSTVASLEQESRKSKRASELLLAELNEVQERNDSFQEELAKMNAELVDIRRERDSAEASKLEALAHLEKLSSLHEAGKHSHLSDIMELKSNLNLVFKSFGEVHNLLTNAFIFDLESYRKLEAGLESCMKVNSATNMVDSSITKEHWASSNKKGSVPAHPWQDFDAIDQYDTSVENLRLFCHQLQQFITKVSSLKEKISIHSSLAQELDKTLSKLMASIQREMTSQKESCETMKKELSEHDEKLVAFRGIIAYLYEACNNSSIVLENEKAELSGTKVESSDLGMSLETPLFDDDISEEYIKTMADRLLLTVKGFTSIKAEFLDANKKEMKSTIANLQRELQEKDVQRDRICSDLVKQIKDAEAAATSYSQDLEAFKIQEHNLKKEVEAIEAERKILEQKVNELQDRQETTAELEDKMRSQTTLLAAKDQEIEALMHALDEEETQMEELTNKIVDLEKVVEQKNQEIENLEFSRGKVMKKLSITVSKFDELHHLSANLLSEVEKLQSQLQERDTEISFLRQEVTRCTNDVLLASQMSNQRSSDEIFEFLTWVDMVVSHDGAHDIHPDMKSNSQVHECKEILQKKLMSLLSELENLREVVESKDAMLQVERSKVEELNHKTETLETSLHQKELQLNLLEGVEETSKGAGTSSEIVEVEPVMNRWSPSGAFVAPQVRSLRKGNSDHIAIAVDENPGGTSRIEEEDDKVHGFKSLTSSKIVPRFTRPLTDLIDGLWVSCDRTLMRQPVLRLGIILVLNNLALSLIMGKAKKDPKFAVRKKIVTSKTIKSHVNYKEEVLNQKKKYCALGIAPLRDAGLGTPSALAHIEPQLRVMGVERTQLLGGVGQCGDFRWGEEGDDAHLMMPPEGSGHTHASIPNWHNTKMTQIEFFQSPNLKHLNQTTVELAKKTSIFTKP</sequence>
<feature type="coiled-coil region" evidence="1">
    <location>
        <begin position="1869"/>
        <end position="1920"/>
    </location>
</feature>
<dbReference type="Gene3D" id="1.10.287.1490">
    <property type="match status" value="1"/>
</dbReference>
<feature type="coiled-coil region" evidence="1">
    <location>
        <begin position="1957"/>
        <end position="2008"/>
    </location>
</feature>
<dbReference type="PANTHER" id="PTHR43939">
    <property type="entry name" value="COILED-COIL DOMAIN-CONTAINING PROTEIN 158"/>
    <property type="match status" value="1"/>
</dbReference>
<feature type="coiled-coil region" evidence="1">
    <location>
        <begin position="2391"/>
        <end position="2432"/>
    </location>
</feature>
<feature type="coiled-coil region" evidence="1">
    <location>
        <begin position="2691"/>
        <end position="2893"/>
    </location>
</feature>
<accession>A0A8T0JYW0</accession>
<organism evidence="3 4">
    <name type="scientific">Phaseolus angularis</name>
    <name type="common">Azuki bean</name>
    <name type="synonym">Vigna angularis</name>
    <dbReference type="NCBI Taxonomy" id="3914"/>
    <lineage>
        <taxon>Eukaryota</taxon>
        <taxon>Viridiplantae</taxon>
        <taxon>Streptophyta</taxon>
        <taxon>Embryophyta</taxon>
        <taxon>Tracheophyta</taxon>
        <taxon>Spermatophyta</taxon>
        <taxon>Magnoliopsida</taxon>
        <taxon>eudicotyledons</taxon>
        <taxon>Gunneridae</taxon>
        <taxon>Pentapetalae</taxon>
        <taxon>rosids</taxon>
        <taxon>fabids</taxon>
        <taxon>Fabales</taxon>
        <taxon>Fabaceae</taxon>
        <taxon>Papilionoideae</taxon>
        <taxon>50 kb inversion clade</taxon>
        <taxon>NPAAA clade</taxon>
        <taxon>indigoferoid/millettioid clade</taxon>
        <taxon>Phaseoleae</taxon>
        <taxon>Vigna</taxon>
    </lineage>
</organism>
<feature type="coiled-coil region" evidence="1">
    <location>
        <begin position="2045"/>
        <end position="2100"/>
    </location>
</feature>
<dbReference type="Proteomes" id="UP000743370">
    <property type="component" value="Unassembled WGS sequence"/>
</dbReference>
<feature type="compositionally biased region" description="Low complexity" evidence="2">
    <location>
        <begin position="99"/>
        <end position="111"/>
    </location>
</feature>
<feature type="compositionally biased region" description="Polar residues" evidence="2">
    <location>
        <begin position="124"/>
        <end position="139"/>
    </location>
</feature>
<evidence type="ECO:0000313" key="3">
    <source>
        <dbReference type="EMBL" id="KAG2389978.1"/>
    </source>
</evidence>
<dbReference type="EMBL" id="JABFOF010000007">
    <property type="protein sequence ID" value="KAG2389978.1"/>
    <property type="molecule type" value="Genomic_DNA"/>
</dbReference>
<name>A0A8T0JYW0_PHAAN</name>
<feature type="coiled-coil region" evidence="1">
    <location>
        <begin position="578"/>
        <end position="801"/>
    </location>
</feature>